<dbReference type="PROSITE" id="PS51094">
    <property type="entry name" value="PTS_EIIA_TYPE_2"/>
    <property type="match status" value="1"/>
</dbReference>
<keyword evidence="4" id="KW-0804">Transcription</keyword>
<organism evidence="7 8">
    <name type="scientific">Collinsella aerofaciens</name>
    <dbReference type="NCBI Taxonomy" id="74426"/>
    <lineage>
        <taxon>Bacteria</taxon>
        <taxon>Bacillati</taxon>
        <taxon>Actinomycetota</taxon>
        <taxon>Coriobacteriia</taxon>
        <taxon>Coriobacteriales</taxon>
        <taxon>Coriobacteriaceae</taxon>
        <taxon>Collinsella</taxon>
    </lineage>
</organism>
<reference evidence="7 8" key="1">
    <citation type="submission" date="2019-10" db="EMBL/GenBank/DDBJ databases">
        <authorList>
            <person name="Wolf R A."/>
        </authorList>
    </citation>
    <scope>NUCLEOTIDE SEQUENCE [LARGE SCALE GENOMIC DNA]</scope>
    <source>
        <strain evidence="7">Collinsella_aerofaciens_MC2</strain>
    </source>
</reference>
<evidence type="ECO:0000256" key="2">
    <source>
        <dbReference type="ARBA" id="ARBA00023015"/>
    </source>
</evidence>
<protein>
    <submittedName>
        <fullName evidence="7">Putative licABCH operon regulator</fullName>
    </submittedName>
</protein>
<dbReference type="InterPro" id="IPR013196">
    <property type="entry name" value="HTH_11"/>
</dbReference>
<dbReference type="InterPro" id="IPR011608">
    <property type="entry name" value="PRD"/>
</dbReference>
<dbReference type="GO" id="GO:0006355">
    <property type="term" value="P:regulation of DNA-templated transcription"/>
    <property type="evidence" value="ECO:0007669"/>
    <property type="project" value="InterPro"/>
</dbReference>
<dbReference type="Pfam" id="PF08279">
    <property type="entry name" value="HTH_11"/>
    <property type="match status" value="1"/>
</dbReference>
<dbReference type="InterPro" id="IPR007737">
    <property type="entry name" value="Mga_HTH"/>
</dbReference>
<dbReference type="SUPFAM" id="SSF55804">
    <property type="entry name" value="Phoshotransferase/anion transport protein"/>
    <property type="match status" value="1"/>
</dbReference>
<evidence type="ECO:0000256" key="1">
    <source>
        <dbReference type="ARBA" id="ARBA00022737"/>
    </source>
</evidence>
<dbReference type="Gene3D" id="1.10.10.10">
    <property type="entry name" value="Winged helix-like DNA-binding domain superfamily/Winged helix DNA-binding domain"/>
    <property type="match status" value="1"/>
</dbReference>
<feature type="domain" description="PTS EIIA type-2" evidence="5">
    <location>
        <begin position="497"/>
        <end position="635"/>
    </location>
</feature>
<dbReference type="InterPro" id="IPR050661">
    <property type="entry name" value="BglG_antiterminators"/>
</dbReference>
<evidence type="ECO:0000259" key="5">
    <source>
        <dbReference type="PROSITE" id="PS51094"/>
    </source>
</evidence>
<proteinExistence type="predicted"/>
<dbReference type="Pfam" id="PF00359">
    <property type="entry name" value="PTS_EIIA_2"/>
    <property type="match status" value="1"/>
</dbReference>
<dbReference type="Pfam" id="PF05043">
    <property type="entry name" value="Mga"/>
    <property type="match status" value="1"/>
</dbReference>
<feature type="domain" description="PRD" evidence="6">
    <location>
        <begin position="288"/>
        <end position="394"/>
    </location>
</feature>
<evidence type="ECO:0000313" key="7">
    <source>
        <dbReference type="EMBL" id="VWM03084.1"/>
    </source>
</evidence>
<sequence length="636" mass="70924">MSSDRSREIVRILESRATWTTASQIASQVGCSSRTVKSDITALNRTHEGMIVASSKGYRIEDAAAAARLLSQQTNEVPQTAEARKRFILFELLMRHRKVRAADLAESLYISLATLDNELVAIKRELSGYGLVLRSRAGSLYIEGSAAGEKKMVNQLIFDETKDYFSQIDLINRYFPKLDLAQLQERIDARLKQRGFYINGYALSSLIIHIAIFVERTNNGFESVPTTVKAAQPTGNEAREGLDEVTGEICAAIEDLFSMRVSDVDRDAVRLMLGANLIHANRFEPSDPEHERAHELLGTIVERVHDQFGLNLRDSEFELRFSLHLANMLSRASCGMRLRNPQLEAIKSSQPFIYDVAVFVVDVIASETGVSVNEDEIAYIALHVGCMVEGQRANADKLHALVVCTRHNAYETHIDSFLDSLDACVVVEGIVPTIDTACDISRVDLVISTVPLSGYCSVPVVNISPFFSKQDISLMRERVEALLKARLRTNLECSMRTFFTEDFFAIEPDVADWRDAICKLSAPLIEGGFAFEDFTERLLEREDISSSAYCDIAMPHPLDMDAKHTAVSVALFPRGLTWSNATVHAVIMLSITRDDRAFFGELFNYISGVLLKPGAVRTISHAKSYQEFLDALLRCA</sequence>
<accession>A0A5K1JF39</accession>
<dbReference type="EMBL" id="CABWIE010000036">
    <property type="protein sequence ID" value="VWM03084.1"/>
    <property type="molecule type" value="Genomic_DNA"/>
</dbReference>
<dbReference type="PANTHER" id="PTHR30185">
    <property type="entry name" value="CRYPTIC BETA-GLUCOSIDE BGL OPERON ANTITERMINATOR"/>
    <property type="match status" value="1"/>
</dbReference>
<dbReference type="InterPro" id="IPR036634">
    <property type="entry name" value="PRD_sf"/>
</dbReference>
<dbReference type="AlphaFoldDB" id="A0A5K1JF39"/>
<dbReference type="Gene3D" id="1.10.1790.10">
    <property type="entry name" value="PRD domain"/>
    <property type="match status" value="1"/>
</dbReference>
<evidence type="ECO:0000256" key="3">
    <source>
        <dbReference type="ARBA" id="ARBA00023159"/>
    </source>
</evidence>
<evidence type="ECO:0000313" key="8">
    <source>
        <dbReference type="Proteomes" id="UP000361836"/>
    </source>
</evidence>
<dbReference type="PANTHER" id="PTHR30185:SF12">
    <property type="entry name" value="TRANSCRIPTIONAL REGULATOR MANR"/>
    <property type="match status" value="1"/>
</dbReference>
<keyword evidence="3" id="KW-0010">Activator</keyword>
<dbReference type="Pfam" id="PF00874">
    <property type="entry name" value="PRD"/>
    <property type="match status" value="1"/>
</dbReference>
<dbReference type="RefSeq" id="WP_152077264.1">
    <property type="nucleotide sequence ID" value="NZ_CAAKNU010000010.1"/>
</dbReference>
<dbReference type="InterPro" id="IPR002178">
    <property type="entry name" value="PTS_EIIA_type-2_dom"/>
</dbReference>
<dbReference type="SUPFAM" id="SSF63520">
    <property type="entry name" value="PTS-regulatory domain, PRD"/>
    <property type="match status" value="1"/>
</dbReference>
<dbReference type="InterPro" id="IPR016152">
    <property type="entry name" value="PTrfase/Anion_transptr"/>
</dbReference>
<name>A0A5K1JF39_9ACTN</name>
<evidence type="ECO:0000256" key="4">
    <source>
        <dbReference type="ARBA" id="ARBA00023163"/>
    </source>
</evidence>
<evidence type="ECO:0000259" key="6">
    <source>
        <dbReference type="PROSITE" id="PS51372"/>
    </source>
</evidence>
<keyword evidence="1" id="KW-0677">Repeat</keyword>
<keyword evidence="2" id="KW-0805">Transcription regulation</keyword>
<keyword evidence="8" id="KW-1185">Reference proteome</keyword>
<dbReference type="PROSITE" id="PS51372">
    <property type="entry name" value="PRD_2"/>
    <property type="match status" value="1"/>
</dbReference>
<dbReference type="Gene3D" id="3.40.930.10">
    <property type="entry name" value="Mannitol-specific EII, Chain A"/>
    <property type="match status" value="1"/>
</dbReference>
<dbReference type="InterPro" id="IPR036388">
    <property type="entry name" value="WH-like_DNA-bd_sf"/>
</dbReference>
<gene>
    <name evidence="7" type="primary">licR_3</name>
    <name evidence="7" type="ORF">KCJAJFAP_01242</name>
</gene>
<dbReference type="Proteomes" id="UP000361836">
    <property type="component" value="Unassembled WGS sequence"/>
</dbReference>